<gene>
    <name evidence="2" type="ORF">TVY486_0601070</name>
</gene>
<feature type="region of interest" description="Disordered" evidence="1">
    <location>
        <begin position="88"/>
        <end position="107"/>
    </location>
</feature>
<evidence type="ECO:0000313" key="2">
    <source>
        <dbReference type="EMBL" id="CCC48316.1"/>
    </source>
</evidence>
<evidence type="ECO:0000256" key="1">
    <source>
        <dbReference type="SAM" id="MobiDB-lite"/>
    </source>
</evidence>
<dbReference type="AlphaFoldDB" id="G0TWH8"/>
<protein>
    <submittedName>
        <fullName evidence="2">Uncharacterized protein</fullName>
    </submittedName>
</protein>
<dbReference type="VEuPathDB" id="TriTrypDB:TvY486_0601070"/>
<dbReference type="EMBL" id="HE573022">
    <property type="protein sequence ID" value="CCC48316.1"/>
    <property type="molecule type" value="Genomic_DNA"/>
</dbReference>
<sequence length="107" mass="12625">MQRKRNREKSLSCSLLLTSFSSLEHFFFLFLFFWFALLHTLYRIQMLAAYFTRYCNAYEQKKKKSPLLVRINTRAQTACIFTADICGQKGKKEKGRGRRGLEGEGKR</sequence>
<proteinExistence type="predicted"/>
<reference evidence="2" key="1">
    <citation type="journal article" date="2012" name="Proc. Natl. Acad. Sci. U.S.A.">
        <title>Antigenic diversity is generated by distinct evolutionary mechanisms in African trypanosome species.</title>
        <authorList>
            <person name="Jackson A.P."/>
            <person name="Berry A."/>
            <person name="Aslett M."/>
            <person name="Allison H.C."/>
            <person name="Burton P."/>
            <person name="Vavrova-Anderson J."/>
            <person name="Brown R."/>
            <person name="Browne H."/>
            <person name="Corton N."/>
            <person name="Hauser H."/>
            <person name="Gamble J."/>
            <person name="Gilderthorp R."/>
            <person name="Marcello L."/>
            <person name="McQuillan J."/>
            <person name="Otto T.D."/>
            <person name="Quail M.A."/>
            <person name="Sanders M.J."/>
            <person name="van Tonder A."/>
            <person name="Ginger M.L."/>
            <person name="Field M.C."/>
            <person name="Barry J.D."/>
            <person name="Hertz-Fowler C."/>
            <person name="Berriman M."/>
        </authorList>
    </citation>
    <scope>NUCLEOTIDE SEQUENCE</scope>
    <source>
        <strain evidence="2">Y486</strain>
    </source>
</reference>
<accession>G0TWH8</accession>
<organism evidence="2">
    <name type="scientific">Trypanosoma vivax (strain Y486)</name>
    <dbReference type="NCBI Taxonomy" id="1055687"/>
    <lineage>
        <taxon>Eukaryota</taxon>
        <taxon>Discoba</taxon>
        <taxon>Euglenozoa</taxon>
        <taxon>Kinetoplastea</taxon>
        <taxon>Metakinetoplastina</taxon>
        <taxon>Trypanosomatida</taxon>
        <taxon>Trypanosomatidae</taxon>
        <taxon>Trypanosoma</taxon>
        <taxon>Duttonella</taxon>
    </lineage>
</organism>
<feature type="compositionally biased region" description="Basic residues" evidence="1">
    <location>
        <begin position="89"/>
        <end position="98"/>
    </location>
</feature>
<name>G0TWH8_TRYVY</name>